<dbReference type="PROSITE" id="PS50125">
    <property type="entry name" value="GUANYLATE_CYCLASE_2"/>
    <property type="match status" value="1"/>
</dbReference>
<sequence>MRPGPLIQPSRRRPPRRQHQVPNRLHYHRISQHQQQQRQRHRQHHRSCSRCQDDEQRQQEDHHNHHQHHHNHHHHHNQQQQQQQHYYYYHRNHHRQQERQRAGGRRRYFQGGHLLSSRSFFVLLLLASSPLVLGLAEPFSAHEWQRKTSYSSSSSYFDGSSKPAFGRHTVDRNPMLNSASHTKMELKKTQNLTIGYLTAIKGGLKDRQGLAISGALSMALDEINKDPNILPDVNLVMRWNDTRGETVEATNAMIDMICDGVAAFFGPEGSCYVEAIVAQSRNIPMISYKCSDYKASKVNTFARTEPPDTQVTKSVIALLLHYGWNKFTIITEMAWSTVARSLEEQATKHNLTVNHYRTVEDRHTCCEDRLPCCQVSIWFQLIEETKNMTRIYIFLGTAMSLIDMMNSMLNQRLLDNGEYMVIHVDMMTYSQREAQKYLWKPEHLDRMENCLEPKDFLKKARSLMVVASTPPTQNYEEFTKKVRDYSEKEPFNFVIPELLKKYEKYVPIHAAYLYDSVKLYARALDQLIRDQPEHTLQEIASNGTQIIETIIKNHTYQSVSGATIKLDKFGDSEGNFSVLALKKDPFRFNNFSCDYQMKPVGQFQQGETLLYRPSESMDWPGKNKPEAEPGCGFLNEHCPKDDTHMRSIVVAGVLGVILFCSAVITISIYRRWKIEQEIEGLLWKINPEEIRGYPRLDNMMSSPSKLSLASGMSYESRCGGQVFAQTGHYHGVVVRIKELKFSKKKDTSRDVMKEMRILRDIRHDNLNSFIGACVEPMRILLITDYCAKGSLYDIIENEDIKLDDMFIASLVHDLIKGMLYIHETSVLFCHGNLKSSNCVVTSRWVLQVSDFGLHDMRHCAESDSIGEHQYFRNLFWKAPELLRDPNAPIRGTQEGDIYSFAIILFEIIGRKGPYGGVNLEPKEIIERVKRFPEDGEPPFRPNIEILSESEADCAEYIVSTITDCWAESPELRPNFKTIRTRLKKMKDGRHRNIMDQMMDMMEKYANNLEDLVHERTRLLYEEKQKTEDLLHRMLPEPVANCLTNGIGVEPEAFDLVTIYFSDIVGFTAMSAESTPFQVVNFLNDLYTIFDRIIKGYDVYKVETIGDAYMVVSGLPIKNGNRHAGEIASMSLELLNAVKHHTIAHRPQETLKLRIGIHTGPVVAGVVGLTMPRYCLFGDTVNTASRMESNGEPLRIHISSQCKDALDKIGGYIIEERGLVNMKGKGEVKTYWLTGATEKAIQKREVDVGDLPPLFCRPRRSPKFNPDSRQASLLAVLGAGSRRQSSVPRPTADDSSSQCGGGSSPIPKSLLSRKLERSPLCLSDSISKSTLENSPLQEEIENRAVNIKLALDDFFTDAKPKLLENERVLSIIASSSTTSDYPSQTVIRESRSLDPFPFDTDTRRFEQENFCWKELRKSFRSLENCDKCPRTSLKTDLAGKVLNNNYPNGNMIIIPHVNITSNDVETPLLMGDESGCIGEIVQGKRWRSLDEVTPDPSNKNVPDKKSSARNSIKSWLVSLFNSNGIPNSDVSLRRGVIAGYDIQSEHESIV</sequence>
<evidence type="ECO:0000313" key="18">
    <source>
        <dbReference type="RefSeq" id="XP_015171832.1"/>
    </source>
</evidence>
<evidence type="ECO:0000256" key="1">
    <source>
        <dbReference type="ARBA" id="ARBA00001436"/>
    </source>
</evidence>
<feature type="compositionally biased region" description="Basic residues" evidence="13">
    <location>
        <begin position="10"/>
        <end position="31"/>
    </location>
</feature>
<dbReference type="InterPro" id="IPR001054">
    <property type="entry name" value="A/G_cyclase"/>
</dbReference>
<evidence type="ECO:0000256" key="12">
    <source>
        <dbReference type="RuleBase" id="RU003431"/>
    </source>
</evidence>
<comment type="subcellular location">
    <subcellularLocation>
        <location evidence="2">Membrane</location>
        <topology evidence="2">Single-pass type I membrane protein</topology>
    </subcellularLocation>
</comment>
<dbReference type="Pfam" id="PF07714">
    <property type="entry name" value="PK_Tyr_Ser-Thr"/>
    <property type="match status" value="1"/>
</dbReference>
<keyword evidence="9 11" id="KW-0456">Lyase</keyword>
<dbReference type="RefSeq" id="XP_015171832.1">
    <property type="nucleotide sequence ID" value="XM_015316346.1"/>
</dbReference>
<comment type="catalytic activity">
    <reaction evidence="1 12">
        <text>GTP = 3',5'-cyclic GMP + diphosphate</text>
        <dbReference type="Rhea" id="RHEA:13665"/>
        <dbReference type="ChEBI" id="CHEBI:33019"/>
        <dbReference type="ChEBI" id="CHEBI:37565"/>
        <dbReference type="ChEBI" id="CHEBI:57746"/>
        <dbReference type="EC" id="4.6.1.2"/>
    </reaction>
</comment>
<name>A0ABM1HV44_POLDO</name>
<evidence type="ECO:0000313" key="21">
    <source>
        <dbReference type="RefSeq" id="XP_015171835.1"/>
    </source>
</evidence>
<dbReference type="InterPro" id="IPR000719">
    <property type="entry name" value="Prot_kinase_dom"/>
</dbReference>
<dbReference type="PROSITE" id="PS00452">
    <property type="entry name" value="GUANYLATE_CYCLASE_1"/>
    <property type="match status" value="1"/>
</dbReference>
<dbReference type="RefSeq" id="XP_015171835.1">
    <property type="nucleotide sequence ID" value="XM_015316349.1"/>
</dbReference>
<dbReference type="Gene3D" id="6.10.250.780">
    <property type="match status" value="1"/>
</dbReference>
<dbReference type="InterPro" id="IPR018297">
    <property type="entry name" value="A/G_cyclase_CS"/>
</dbReference>
<organism evidence="16 17">
    <name type="scientific">Polistes dominula</name>
    <name type="common">European paper wasp</name>
    <name type="synonym">Vespa dominula</name>
    <dbReference type="NCBI Taxonomy" id="743375"/>
    <lineage>
        <taxon>Eukaryota</taxon>
        <taxon>Metazoa</taxon>
        <taxon>Ecdysozoa</taxon>
        <taxon>Arthropoda</taxon>
        <taxon>Hexapoda</taxon>
        <taxon>Insecta</taxon>
        <taxon>Pterygota</taxon>
        <taxon>Neoptera</taxon>
        <taxon>Endopterygota</taxon>
        <taxon>Hymenoptera</taxon>
        <taxon>Apocrita</taxon>
        <taxon>Aculeata</taxon>
        <taxon>Vespoidea</taxon>
        <taxon>Vespidae</taxon>
        <taxon>Polistinae</taxon>
        <taxon>Polistini</taxon>
        <taxon>Polistes</taxon>
    </lineage>
</organism>
<dbReference type="SUPFAM" id="SSF55073">
    <property type="entry name" value="Nucleotide cyclase"/>
    <property type="match status" value="1"/>
</dbReference>
<protein>
    <recommendedName>
        <fullName evidence="3 12">Guanylate cyclase</fullName>
        <ecNumber evidence="3 12">4.6.1.2</ecNumber>
    </recommendedName>
</protein>
<feature type="compositionally biased region" description="Basic residues" evidence="13">
    <location>
        <begin position="64"/>
        <end position="77"/>
    </location>
</feature>
<keyword evidence="4" id="KW-0812">Transmembrane</keyword>
<evidence type="ECO:0000256" key="9">
    <source>
        <dbReference type="ARBA" id="ARBA00023239"/>
    </source>
</evidence>
<gene>
    <name evidence="17 18 19 20 21" type="primary">LOC107064074</name>
</gene>
<feature type="compositionally biased region" description="Basic residues" evidence="13">
    <location>
        <begin position="38"/>
        <end position="48"/>
    </location>
</feature>
<evidence type="ECO:0000256" key="6">
    <source>
        <dbReference type="ARBA" id="ARBA00022989"/>
    </source>
</evidence>
<keyword evidence="16" id="KW-1185">Reference proteome</keyword>
<evidence type="ECO:0000256" key="11">
    <source>
        <dbReference type="RuleBase" id="RU000405"/>
    </source>
</evidence>
<evidence type="ECO:0000256" key="7">
    <source>
        <dbReference type="ARBA" id="ARBA00023136"/>
    </source>
</evidence>
<evidence type="ECO:0000259" key="14">
    <source>
        <dbReference type="PROSITE" id="PS50011"/>
    </source>
</evidence>
<evidence type="ECO:0000256" key="13">
    <source>
        <dbReference type="SAM" id="MobiDB-lite"/>
    </source>
</evidence>
<dbReference type="GeneID" id="107064074"/>
<evidence type="ECO:0000259" key="15">
    <source>
        <dbReference type="PROSITE" id="PS50125"/>
    </source>
</evidence>
<dbReference type="Gene3D" id="3.40.50.2300">
    <property type="match status" value="2"/>
</dbReference>
<evidence type="ECO:0000256" key="8">
    <source>
        <dbReference type="ARBA" id="ARBA00023180"/>
    </source>
</evidence>
<keyword evidence="7" id="KW-0472">Membrane</keyword>
<dbReference type="RefSeq" id="XP_015171831.1">
    <property type="nucleotide sequence ID" value="XM_015316345.1"/>
</dbReference>
<dbReference type="PANTHER" id="PTHR11920:SF474">
    <property type="entry name" value="RECEPTOR-TYPE GUANYLATE CYCLASE GYC76C"/>
    <property type="match status" value="1"/>
</dbReference>
<dbReference type="SUPFAM" id="SSF56112">
    <property type="entry name" value="Protein kinase-like (PK-like)"/>
    <property type="match status" value="1"/>
</dbReference>
<reference evidence="17 18" key="1">
    <citation type="submission" date="2025-05" db="UniProtKB">
        <authorList>
            <consortium name="RefSeq"/>
        </authorList>
    </citation>
    <scope>IDENTIFICATION</scope>
    <source>
        <tissue evidence="17 18">Whole body</tissue>
    </source>
</reference>
<dbReference type="Proteomes" id="UP000694924">
    <property type="component" value="Unplaced"/>
</dbReference>
<accession>A0ABM1HV44</accession>
<dbReference type="InterPro" id="IPR011009">
    <property type="entry name" value="Kinase-like_dom_sf"/>
</dbReference>
<dbReference type="EC" id="4.6.1.2" evidence="3 12"/>
<evidence type="ECO:0000256" key="2">
    <source>
        <dbReference type="ARBA" id="ARBA00004479"/>
    </source>
</evidence>
<dbReference type="PROSITE" id="PS50011">
    <property type="entry name" value="PROTEIN_KINASE_DOM"/>
    <property type="match status" value="1"/>
</dbReference>
<proteinExistence type="inferred from homology"/>
<evidence type="ECO:0000256" key="10">
    <source>
        <dbReference type="ARBA" id="ARBA00023293"/>
    </source>
</evidence>
<dbReference type="RefSeq" id="XP_015171834.1">
    <property type="nucleotide sequence ID" value="XM_015316348.1"/>
</dbReference>
<dbReference type="InterPro" id="IPR029787">
    <property type="entry name" value="Nucleotide_cyclase"/>
</dbReference>
<dbReference type="CDD" id="cd06370">
    <property type="entry name" value="PBP1_SAP_GC-like"/>
    <property type="match status" value="1"/>
</dbReference>
<dbReference type="InterPro" id="IPR050401">
    <property type="entry name" value="Cyclic_nucleotide_synthase"/>
</dbReference>
<dbReference type="InterPro" id="IPR028082">
    <property type="entry name" value="Peripla_BP_I"/>
</dbReference>
<feature type="compositionally biased region" description="Basic and acidic residues" evidence="13">
    <location>
        <begin position="51"/>
        <end position="63"/>
    </location>
</feature>
<evidence type="ECO:0000256" key="5">
    <source>
        <dbReference type="ARBA" id="ARBA00022741"/>
    </source>
</evidence>
<evidence type="ECO:0000256" key="4">
    <source>
        <dbReference type="ARBA" id="ARBA00022692"/>
    </source>
</evidence>
<keyword evidence="10 12" id="KW-0141">cGMP biosynthesis</keyword>
<feature type="region of interest" description="Disordered" evidence="13">
    <location>
        <begin position="1"/>
        <end position="83"/>
    </location>
</feature>
<dbReference type="Pfam" id="PF00211">
    <property type="entry name" value="Guanylate_cyc"/>
    <property type="match status" value="1"/>
</dbReference>
<dbReference type="SMART" id="SM00044">
    <property type="entry name" value="CYCc"/>
    <property type="match status" value="1"/>
</dbReference>
<feature type="domain" description="Protein kinase" evidence="14">
    <location>
        <begin position="708"/>
        <end position="993"/>
    </location>
</feature>
<dbReference type="CDD" id="cd14042">
    <property type="entry name" value="PK_GC-A_B"/>
    <property type="match status" value="1"/>
</dbReference>
<evidence type="ECO:0000313" key="17">
    <source>
        <dbReference type="RefSeq" id="XP_015171831.1"/>
    </source>
</evidence>
<keyword evidence="5" id="KW-0547">Nucleotide-binding</keyword>
<evidence type="ECO:0000256" key="3">
    <source>
        <dbReference type="ARBA" id="ARBA00012202"/>
    </source>
</evidence>
<evidence type="ECO:0000313" key="19">
    <source>
        <dbReference type="RefSeq" id="XP_015171833.1"/>
    </source>
</evidence>
<dbReference type="InterPro" id="IPR001828">
    <property type="entry name" value="ANF_lig-bd_rcpt"/>
</dbReference>
<dbReference type="SUPFAM" id="SSF53822">
    <property type="entry name" value="Periplasmic binding protein-like I"/>
    <property type="match status" value="1"/>
</dbReference>
<feature type="region of interest" description="Disordered" evidence="13">
    <location>
        <begin position="1279"/>
        <end position="1308"/>
    </location>
</feature>
<feature type="domain" description="Guanylate cyclase" evidence="15">
    <location>
        <begin position="1057"/>
        <end position="1187"/>
    </location>
</feature>
<dbReference type="Pfam" id="PF01094">
    <property type="entry name" value="ANF_receptor"/>
    <property type="match status" value="1"/>
</dbReference>
<dbReference type="InterPro" id="IPR001245">
    <property type="entry name" value="Ser-Thr/Tyr_kinase_cat_dom"/>
</dbReference>
<dbReference type="RefSeq" id="XP_015171833.1">
    <property type="nucleotide sequence ID" value="XM_015316347.1"/>
</dbReference>
<comment type="similarity">
    <text evidence="11">Belongs to the adenylyl cyclase class-4/guanylyl cyclase family.</text>
</comment>
<dbReference type="PANTHER" id="PTHR11920">
    <property type="entry name" value="GUANYLYL CYCLASE"/>
    <property type="match status" value="1"/>
</dbReference>
<evidence type="ECO:0000313" key="20">
    <source>
        <dbReference type="RefSeq" id="XP_015171834.1"/>
    </source>
</evidence>
<keyword evidence="6" id="KW-1133">Transmembrane helix</keyword>
<dbReference type="CDD" id="cd07302">
    <property type="entry name" value="CHD"/>
    <property type="match status" value="1"/>
</dbReference>
<dbReference type="Gene3D" id="1.10.510.10">
    <property type="entry name" value="Transferase(Phosphotransferase) domain 1"/>
    <property type="match status" value="1"/>
</dbReference>
<dbReference type="Gene3D" id="3.30.70.1230">
    <property type="entry name" value="Nucleotide cyclase"/>
    <property type="match status" value="1"/>
</dbReference>
<evidence type="ECO:0000313" key="16">
    <source>
        <dbReference type="Proteomes" id="UP000694924"/>
    </source>
</evidence>
<keyword evidence="8" id="KW-0325">Glycoprotein</keyword>